<feature type="chain" id="PRO_5040219995" description="VWFD domain-containing protein" evidence="2">
    <location>
        <begin position="23"/>
        <end position="461"/>
    </location>
</feature>
<organism evidence="3 4">
    <name type="scientific">Seminavis robusta</name>
    <dbReference type="NCBI Taxonomy" id="568900"/>
    <lineage>
        <taxon>Eukaryota</taxon>
        <taxon>Sar</taxon>
        <taxon>Stramenopiles</taxon>
        <taxon>Ochrophyta</taxon>
        <taxon>Bacillariophyta</taxon>
        <taxon>Bacillariophyceae</taxon>
        <taxon>Bacillariophycidae</taxon>
        <taxon>Naviculales</taxon>
        <taxon>Naviculaceae</taxon>
        <taxon>Seminavis</taxon>
    </lineage>
</organism>
<evidence type="ECO:0000313" key="3">
    <source>
        <dbReference type="EMBL" id="CAB9510567.1"/>
    </source>
</evidence>
<name>A0A9N8HF68_9STRA</name>
<feature type="signal peptide" evidence="2">
    <location>
        <begin position="1"/>
        <end position="22"/>
    </location>
</feature>
<evidence type="ECO:0000256" key="2">
    <source>
        <dbReference type="SAM" id="SignalP"/>
    </source>
</evidence>
<protein>
    <recommendedName>
        <fullName evidence="5">VWFD domain-containing protein</fullName>
    </recommendedName>
</protein>
<accession>A0A9N8HF68</accession>
<evidence type="ECO:0008006" key="5">
    <source>
        <dbReference type="Google" id="ProtNLM"/>
    </source>
</evidence>
<sequence>MNFGKHIFSLVMAGLLATGVTANTCPVDSAPAVSYGSYSDNPQCHSGGDVNPFGYNYGWKMAGCQPGSFPLTQVAAGTGSEIKGSCPTASDIVLLVDCVGNAAYISWTGSGANGAVLDIKVKGANGGNLFDGTAPSANGGILYGAPSNNGGNFPEISHIEICLNCPVCPTNPPPTDPITNPPPTDPITNPPPTDPITNPPPTGVDGDPHVKSWTGEHFIYMGECDLKLMSVPKFDGEQDIDVHARTTIRYDYSYIETAAIRIGSDTLEVSSWGEYALNGVDNAIFNQQPALRKGNKLNTLGGYEIFHTQMSKKKHVFDVILGPNENITISNMKDIVAVRINHKTNDHFMNVEGLMGHINGGMLARDGVTDLHDDINAMAQEWQIRDDEPMLFRSVREPQYPAKCRLPDIQEKESRRLSEGITEEVAKAACAHLKADAQAFADCVYDVTATNDLDMAQAGVM</sequence>
<feature type="region of interest" description="Disordered" evidence="1">
    <location>
        <begin position="174"/>
        <end position="203"/>
    </location>
</feature>
<dbReference type="EMBL" id="CAICTM010000441">
    <property type="protein sequence ID" value="CAB9510567.1"/>
    <property type="molecule type" value="Genomic_DNA"/>
</dbReference>
<keyword evidence="4" id="KW-1185">Reference proteome</keyword>
<comment type="caution">
    <text evidence="3">The sequence shown here is derived from an EMBL/GenBank/DDBJ whole genome shotgun (WGS) entry which is preliminary data.</text>
</comment>
<proteinExistence type="predicted"/>
<dbReference type="Proteomes" id="UP001153069">
    <property type="component" value="Unassembled WGS sequence"/>
</dbReference>
<keyword evidence="2" id="KW-0732">Signal</keyword>
<dbReference type="AlphaFoldDB" id="A0A9N8HF68"/>
<feature type="compositionally biased region" description="Pro residues" evidence="1">
    <location>
        <begin position="174"/>
        <end position="202"/>
    </location>
</feature>
<reference evidence="3" key="1">
    <citation type="submission" date="2020-06" db="EMBL/GenBank/DDBJ databases">
        <authorList>
            <consortium name="Plant Systems Biology data submission"/>
        </authorList>
    </citation>
    <scope>NUCLEOTIDE SEQUENCE</scope>
    <source>
        <strain evidence="3">D6</strain>
    </source>
</reference>
<evidence type="ECO:0000256" key="1">
    <source>
        <dbReference type="SAM" id="MobiDB-lite"/>
    </source>
</evidence>
<evidence type="ECO:0000313" key="4">
    <source>
        <dbReference type="Proteomes" id="UP001153069"/>
    </source>
</evidence>
<gene>
    <name evidence="3" type="ORF">SEMRO_442_G143860.1</name>
</gene>